<dbReference type="NCBIfam" id="TIGR00756">
    <property type="entry name" value="PPR"/>
    <property type="match status" value="1"/>
</dbReference>
<dbReference type="Gene3D" id="1.25.40.10">
    <property type="entry name" value="Tetratricopeptide repeat domain"/>
    <property type="match status" value="2"/>
</dbReference>
<evidence type="ECO:0000256" key="1">
    <source>
        <dbReference type="ARBA" id="ARBA00022737"/>
    </source>
</evidence>
<feature type="compositionally biased region" description="Basic and acidic residues" evidence="3">
    <location>
        <begin position="41"/>
        <end position="52"/>
    </location>
</feature>
<accession>A0AAW1SHS9</accession>
<evidence type="ECO:0000259" key="4">
    <source>
        <dbReference type="Pfam" id="PF17177"/>
    </source>
</evidence>
<organism evidence="5 6">
    <name type="scientific">Elliptochloris bilobata</name>
    <dbReference type="NCBI Taxonomy" id="381761"/>
    <lineage>
        <taxon>Eukaryota</taxon>
        <taxon>Viridiplantae</taxon>
        <taxon>Chlorophyta</taxon>
        <taxon>core chlorophytes</taxon>
        <taxon>Trebouxiophyceae</taxon>
        <taxon>Trebouxiophyceae incertae sedis</taxon>
        <taxon>Elliptochloris clade</taxon>
        <taxon>Elliptochloris</taxon>
    </lineage>
</organism>
<dbReference type="Pfam" id="PF17177">
    <property type="entry name" value="PPR_long"/>
    <property type="match status" value="1"/>
</dbReference>
<feature type="repeat" description="PPR" evidence="2">
    <location>
        <begin position="612"/>
        <end position="646"/>
    </location>
</feature>
<keyword evidence="6" id="KW-1185">Reference proteome</keyword>
<evidence type="ECO:0000256" key="3">
    <source>
        <dbReference type="SAM" id="MobiDB-lite"/>
    </source>
</evidence>
<evidence type="ECO:0000256" key="2">
    <source>
        <dbReference type="PROSITE-ProRule" id="PRU00708"/>
    </source>
</evidence>
<comment type="caution">
    <text evidence="5">The sequence shown here is derived from an EMBL/GenBank/DDBJ whole genome shotgun (WGS) entry which is preliminary data.</text>
</comment>
<dbReference type="PANTHER" id="PTHR47936">
    <property type="entry name" value="PPR_LONG DOMAIN-CONTAINING PROTEIN"/>
    <property type="match status" value="1"/>
</dbReference>
<dbReference type="AlphaFoldDB" id="A0AAW1SHS9"/>
<dbReference type="InterPro" id="IPR002885">
    <property type="entry name" value="PPR_rpt"/>
</dbReference>
<gene>
    <name evidence="5" type="ORF">WJX81_008613</name>
</gene>
<dbReference type="PROSITE" id="PS51375">
    <property type="entry name" value="PPR"/>
    <property type="match status" value="2"/>
</dbReference>
<name>A0AAW1SHS9_9CHLO</name>
<evidence type="ECO:0000313" key="5">
    <source>
        <dbReference type="EMBL" id="KAK9845524.1"/>
    </source>
</evidence>
<reference evidence="5 6" key="1">
    <citation type="journal article" date="2024" name="Nat. Commun.">
        <title>Phylogenomics reveals the evolutionary origins of lichenization in chlorophyte algae.</title>
        <authorList>
            <person name="Puginier C."/>
            <person name="Libourel C."/>
            <person name="Otte J."/>
            <person name="Skaloud P."/>
            <person name="Haon M."/>
            <person name="Grisel S."/>
            <person name="Petersen M."/>
            <person name="Berrin J.G."/>
            <person name="Delaux P.M."/>
            <person name="Dal Grande F."/>
            <person name="Keller J."/>
        </authorList>
    </citation>
    <scope>NUCLEOTIDE SEQUENCE [LARGE SCALE GENOMIC DNA]</scope>
    <source>
        <strain evidence="5 6">SAG 245.80</strain>
    </source>
</reference>
<dbReference type="EMBL" id="JALJOU010000003">
    <property type="protein sequence ID" value="KAK9845524.1"/>
    <property type="molecule type" value="Genomic_DNA"/>
</dbReference>
<dbReference type="InterPro" id="IPR033443">
    <property type="entry name" value="PROP1-like_PPR_dom"/>
</dbReference>
<feature type="compositionally biased region" description="Basic and acidic residues" evidence="3">
    <location>
        <begin position="60"/>
        <end position="71"/>
    </location>
</feature>
<feature type="region of interest" description="Disordered" evidence="3">
    <location>
        <begin position="11"/>
        <end position="85"/>
    </location>
</feature>
<feature type="domain" description="PROP1-like PPR" evidence="4">
    <location>
        <begin position="558"/>
        <end position="663"/>
    </location>
</feature>
<dbReference type="InterPro" id="IPR011990">
    <property type="entry name" value="TPR-like_helical_dom_sf"/>
</dbReference>
<dbReference type="GO" id="GO:0009507">
    <property type="term" value="C:chloroplast"/>
    <property type="evidence" value="ECO:0007669"/>
    <property type="project" value="TreeGrafter"/>
</dbReference>
<protein>
    <recommendedName>
        <fullName evidence="4">PROP1-like PPR domain-containing protein</fullName>
    </recommendedName>
</protein>
<dbReference type="PANTHER" id="PTHR47936:SF1">
    <property type="entry name" value="PENTATRICOPEPTIDE REPEAT-CONTAINING PROTEIN GUN1, CHLOROPLASTIC"/>
    <property type="match status" value="1"/>
</dbReference>
<sequence>MQCLVPLQECDSDQVERRSRRTTVCRSMSKKNKKSTKRNRHANDLQREKELVLQKQKKAEKKEEKRADKNAARLGAAPAKTKRKGIRIKKGDASFRARSRPGAALDEVRLALAEECAGEGHASATARLYMALMVACSIQRSRARAAVGDARILVRAVMEGHPENSWPSRGHIRAALDYIEAHLPDDVQDARVFKLGIAGGAVDAMAKAGFPRTAIAWRSAMQAQGFLKSAEGAKSEWVALQGAALPLLNILDVGACCVDVLASAGSSQDALDVAEELLRVYAARWIEVPRHPAGLAGGSFGHPARTAAVARMEGAEPRETQRGGIEAWRGVLGGWRTRDERRLGPQLAHHLRRACHCVLSAAESERDPQLADRLFAAMDWARDLAGAADAFDRMSSAGLSVDAHTYNALLYAHAEAGDLEGVAALYLGLRARWSQEPHKPWRRPTLETFTNLFQAVKRNADMVLAEDASAASATPDATPEGPSHWTWFESGDGSDAEVAAVSQQAATARADELLKGWLRDFRAAALAHSPESAMRLVQARCSAVLDAGARITTNCDRELAPALVLLQRMEERGLRLDEYCFAAAIRIAANAKDVEVAQQLLNDMQERGLEPSAWHWTSVVRAFCRTDDLDAAMRAVDAMIAANVEPLPRTWAIIRRKAAHLGRLDVVALVRECEQGRRDAWLEYMQRRAASSGWVAGWDSDDDMLGN</sequence>
<dbReference type="GO" id="GO:0010019">
    <property type="term" value="P:chloroplast-nucleus signaling pathway"/>
    <property type="evidence" value="ECO:0007669"/>
    <property type="project" value="TreeGrafter"/>
</dbReference>
<feature type="compositionally biased region" description="Basic residues" evidence="3">
    <location>
        <begin position="18"/>
        <end position="40"/>
    </location>
</feature>
<keyword evidence="1" id="KW-0677">Repeat</keyword>
<dbReference type="Proteomes" id="UP001445335">
    <property type="component" value="Unassembled WGS sequence"/>
</dbReference>
<proteinExistence type="predicted"/>
<dbReference type="GO" id="GO:0031930">
    <property type="term" value="P:mitochondria-nucleus signaling pathway"/>
    <property type="evidence" value="ECO:0007669"/>
    <property type="project" value="TreeGrafter"/>
</dbReference>
<feature type="repeat" description="PPR" evidence="2">
    <location>
        <begin position="577"/>
        <end position="611"/>
    </location>
</feature>
<evidence type="ECO:0000313" key="6">
    <source>
        <dbReference type="Proteomes" id="UP001445335"/>
    </source>
</evidence>